<dbReference type="InterPro" id="IPR028973">
    <property type="entry name" value="PhnB-like"/>
</dbReference>
<dbReference type="Proteomes" id="UP000316882">
    <property type="component" value="Unassembled WGS sequence"/>
</dbReference>
<sequence>MSLRLIPYLVLNGNASEAISFYEKVLGAQVLYKQTFGEMPEDPEYPLPPEAKNLVGHATLQIGDSELMFSDAFPGQPYQLGDQVTICISLEDKAEAERIFAALQEDGQVHLPLQETFFSPAYGNVRDKFGITFQIFTKGEQ</sequence>
<dbReference type="EMBL" id="BJMH01000002">
    <property type="protein sequence ID" value="GEB30834.1"/>
    <property type="molecule type" value="Genomic_DNA"/>
</dbReference>
<evidence type="ECO:0000313" key="3">
    <source>
        <dbReference type="Proteomes" id="UP000316882"/>
    </source>
</evidence>
<evidence type="ECO:0000259" key="1">
    <source>
        <dbReference type="Pfam" id="PF06983"/>
    </source>
</evidence>
<dbReference type="PANTHER" id="PTHR33990:SF1">
    <property type="entry name" value="PROTEIN YJDN"/>
    <property type="match status" value="1"/>
</dbReference>
<dbReference type="CDD" id="cd06588">
    <property type="entry name" value="PhnB_like"/>
    <property type="match status" value="1"/>
</dbReference>
<feature type="domain" description="PhnB-like" evidence="1">
    <location>
        <begin position="5"/>
        <end position="135"/>
    </location>
</feature>
<name>A0A4Y3PBJ5_BREPA</name>
<gene>
    <name evidence="2" type="ORF">BPA01_04140</name>
</gene>
<reference evidence="2 3" key="1">
    <citation type="submission" date="2019-06" db="EMBL/GenBank/DDBJ databases">
        <title>Whole genome shotgun sequence of Brevibacillus parabrevis NBRC 12334.</title>
        <authorList>
            <person name="Hosoyama A."/>
            <person name="Uohara A."/>
            <person name="Ohji S."/>
            <person name="Ichikawa N."/>
        </authorList>
    </citation>
    <scope>NUCLEOTIDE SEQUENCE [LARGE SCALE GENOMIC DNA]</scope>
    <source>
        <strain evidence="2 3">NBRC 12334</strain>
    </source>
</reference>
<dbReference type="STRING" id="54914.AV540_08125"/>
<proteinExistence type="predicted"/>
<keyword evidence="3" id="KW-1185">Reference proteome</keyword>
<accession>A0A4Y3PBJ5</accession>
<dbReference type="PANTHER" id="PTHR33990">
    <property type="entry name" value="PROTEIN YJDN-RELATED"/>
    <property type="match status" value="1"/>
</dbReference>
<dbReference type="SUPFAM" id="SSF54593">
    <property type="entry name" value="Glyoxalase/Bleomycin resistance protein/Dihydroxybiphenyl dioxygenase"/>
    <property type="match status" value="1"/>
</dbReference>
<dbReference type="Pfam" id="PF06983">
    <property type="entry name" value="3-dmu-9_3-mt"/>
    <property type="match status" value="1"/>
</dbReference>
<dbReference type="GeneID" id="87612889"/>
<organism evidence="2 3">
    <name type="scientific">Brevibacillus parabrevis</name>
    <dbReference type="NCBI Taxonomy" id="54914"/>
    <lineage>
        <taxon>Bacteria</taxon>
        <taxon>Bacillati</taxon>
        <taxon>Bacillota</taxon>
        <taxon>Bacilli</taxon>
        <taxon>Bacillales</taxon>
        <taxon>Paenibacillaceae</taxon>
        <taxon>Brevibacillus</taxon>
    </lineage>
</organism>
<evidence type="ECO:0000313" key="2">
    <source>
        <dbReference type="EMBL" id="GEB30834.1"/>
    </source>
</evidence>
<dbReference type="Gene3D" id="3.10.180.10">
    <property type="entry name" value="2,3-Dihydroxybiphenyl 1,2-Dioxygenase, domain 1"/>
    <property type="match status" value="1"/>
</dbReference>
<dbReference type="RefSeq" id="WP_122965281.1">
    <property type="nucleotide sequence ID" value="NZ_BJMH01000002.1"/>
</dbReference>
<dbReference type="AlphaFoldDB" id="A0A4Y3PBJ5"/>
<comment type="caution">
    <text evidence="2">The sequence shown here is derived from an EMBL/GenBank/DDBJ whole genome shotgun (WGS) entry which is preliminary data.</text>
</comment>
<protein>
    <submittedName>
        <fullName evidence="2">VOC family protein</fullName>
    </submittedName>
</protein>
<dbReference type="InterPro" id="IPR029068">
    <property type="entry name" value="Glyas_Bleomycin-R_OHBP_Dase"/>
</dbReference>